<keyword evidence="3 6" id="KW-0812">Transmembrane</keyword>
<dbReference type="PANTHER" id="PTHR23513:SF6">
    <property type="entry name" value="MAJOR FACILITATOR SUPERFAMILY ASSOCIATED DOMAIN-CONTAINING PROTEIN"/>
    <property type="match status" value="1"/>
</dbReference>
<keyword evidence="4 6" id="KW-1133">Transmembrane helix</keyword>
<proteinExistence type="predicted"/>
<keyword evidence="5 6" id="KW-0472">Membrane</keyword>
<dbReference type="GO" id="GO:0005886">
    <property type="term" value="C:plasma membrane"/>
    <property type="evidence" value="ECO:0007669"/>
    <property type="project" value="UniProtKB-SubCell"/>
</dbReference>
<feature type="transmembrane region" description="Helical" evidence="6">
    <location>
        <begin position="40"/>
        <end position="59"/>
    </location>
</feature>
<dbReference type="InterPro" id="IPR036259">
    <property type="entry name" value="MFS_trans_sf"/>
</dbReference>
<reference evidence="8 9" key="1">
    <citation type="submission" date="2018-04" db="EMBL/GenBank/DDBJ databases">
        <title>Genomic Encyclopedia of Archaeal and Bacterial Type Strains, Phase II (KMG-II): from individual species to whole genera.</title>
        <authorList>
            <person name="Goeker M."/>
        </authorList>
    </citation>
    <scope>NUCLEOTIDE SEQUENCE [LARGE SCALE GENOMIC DNA]</scope>
    <source>
        <strain evidence="8 9">DSM 12244</strain>
    </source>
</reference>
<feature type="transmembrane region" description="Helical" evidence="6">
    <location>
        <begin position="371"/>
        <end position="390"/>
    </location>
</feature>
<dbReference type="Gene3D" id="1.20.1250.20">
    <property type="entry name" value="MFS general substrate transporter like domains"/>
    <property type="match status" value="1"/>
</dbReference>
<dbReference type="InterPro" id="IPR020846">
    <property type="entry name" value="MFS_dom"/>
</dbReference>
<dbReference type="PANTHER" id="PTHR23513">
    <property type="entry name" value="INTEGRAL MEMBRANE EFFLUX PROTEIN-RELATED"/>
    <property type="match status" value="1"/>
</dbReference>
<evidence type="ECO:0000256" key="1">
    <source>
        <dbReference type="ARBA" id="ARBA00004651"/>
    </source>
</evidence>
<dbReference type="RefSeq" id="WP_025046387.1">
    <property type="nucleotide sequence ID" value="NZ_QBKU01000007.1"/>
</dbReference>
<comment type="subcellular location">
    <subcellularLocation>
        <location evidence="1">Cell membrane</location>
        <topology evidence="1">Multi-pass membrane protein</topology>
    </subcellularLocation>
</comment>
<dbReference type="SUPFAM" id="SSF103473">
    <property type="entry name" value="MFS general substrate transporter"/>
    <property type="match status" value="1"/>
</dbReference>
<accession>A0A2T6CCS2</accession>
<keyword evidence="2" id="KW-1003">Cell membrane</keyword>
<feature type="transmembrane region" description="Helical" evidence="6">
    <location>
        <begin position="303"/>
        <end position="322"/>
    </location>
</feature>
<dbReference type="GO" id="GO:0022857">
    <property type="term" value="F:transmembrane transporter activity"/>
    <property type="evidence" value="ECO:0007669"/>
    <property type="project" value="InterPro"/>
</dbReference>
<dbReference type="InterPro" id="IPR011701">
    <property type="entry name" value="MFS"/>
</dbReference>
<feature type="transmembrane region" description="Helical" evidence="6">
    <location>
        <begin position="342"/>
        <end position="365"/>
    </location>
</feature>
<sequence length="404" mass="41850">MKTAVTTLTRAAAALHFADQMALVAVPILAALVFEATAQTIGLLVACQSLAHLLGSLPFGLLVDRHDLRRLALVSVGVSVVGAAGAAAGIAFETLLLFGASITLAGFGVVLFGLSALSILPRAEPVSALAAANARIELPRAFNAFLVPLAVGVIATGDSALWLFPLAVLVLIWGMQQLRGLPYFEARKLTEQLSLIKQLRDGVHFVAGHSLLLSVALCAIFWNFAFAALLVAMVPAVQTLFEAPAGAFGIAMAFLGLGGFLGTWTIRRIGAWVRPNIVLLFGPGSSALAMIVVYTAAQAQAIVPLYIGFFFVGFGPAMWLIAQNSLRQVVAPPQMLGRINAVIQTAIYGVRPIGALVAGTVVGALGPQVGLALALAAFALSFAACLFSGLRRVTSFAALAGEAA</sequence>
<dbReference type="EMBL" id="QBKU01000007">
    <property type="protein sequence ID" value="PTX73309.1"/>
    <property type="molecule type" value="Genomic_DNA"/>
</dbReference>
<dbReference type="OrthoDB" id="145388at2"/>
<evidence type="ECO:0000256" key="3">
    <source>
        <dbReference type="ARBA" id="ARBA00022692"/>
    </source>
</evidence>
<evidence type="ECO:0000256" key="5">
    <source>
        <dbReference type="ARBA" id="ARBA00023136"/>
    </source>
</evidence>
<dbReference type="Pfam" id="PF07690">
    <property type="entry name" value="MFS_1"/>
    <property type="match status" value="1"/>
</dbReference>
<gene>
    <name evidence="8" type="ORF">C8N31_1079</name>
</gene>
<evidence type="ECO:0000259" key="7">
    <source>
        <dbReference type="PROSITE" id="PS50850"/>
    </source>
</evidence>
<dbReference type="PROSITE" id="PS50850">
    <property type="entry name" value="MFS"/>
    <property type="match status" value="1"/>
</dbReference>
<feature type="transmembrane region" description="Helical" evidence="6">
    <location>
        <begin position="71"/>
        <end position="92"/>
    </location>
</feature>
<evidence type="ECO:0000313" key="8">
    <source>
        <dbReference type="EMBL" id="PTX73309.1"/>
    </source>
</evidence>
<dbReference type="AlphaFoldDB" id="A0A2T6CCS2"/>
<evidence type="ECO:0000256" key="6">
    <source>
        <dbReference type="SAM" id="Phobius"/>
    </source>
</evidence>
<comment type="caution">
    <text evidence="8">The sequence shown here is derived from an EMBL/GenBank/DDBJ whole genome shotgun (WGS) entry which is preliminary data.</text>
</comment>
<feature type="transmembrane region" description="Helical" evidence="6">
    <location>
        <begin position="245"/>
        <end position="266"/>
    </location>
</feature>
<dbReference type="Proteomes" id="UP000244092">
    <property type="component" value="Unassembled WGS sequence"/>
</dbReference>
<feature type="transmembrane region" description="Helical" evidence="6">
    <location>
        <begin position="205"/>
        <end position="233"/>
    </location>
</feature>
<name>A0A2T6CCS2_9RHOB</name>
<feature type="transmembrane region" description="Helical" evidence="6">
    <location>
        <begin position="141"/>
        <end position="157"/>
    </location>
</feature>
<evidence type="ECO:0000256" key="4">
    <source>
        <dbReference type="ARBA" id="ARBA00022989"/>
    </source>
</evidence>
<organism evidence="8 9">
    <name type="scientific">Sulfitobacter mediterraneus</name>
    <dbReference type="NCBI Taxonomy" id="83219"/>
    <lineage>
        <taxon>Bacteria</taxon>
        <taxon>Pseudomonadati</taxon>
        <taxon>Pseudomonadota</taxon>
        <taxon>Alphaproteobacteria</taxon>
        <taxon>Rhodobacterales</taxon>
        <taxon>Roseobacteraceae</taxon>
        <taxon>Sulfitobacter</taxon>
    </lineage>
</organism>
<feature type="transmembrane region" description="Helical" evidence="6">
    <location>
        <begin position="12"/>
        <end position="34"/>
    </location>
</feature>
<evidence type="ECO:0000313" key="9">
    <source>
        <dbReference type="Proteomes" id="UP000244092"/>
    </source>
</evidence>
<protein>
    <submittedName>
        <fullName evidence="8">Putative MFS family arabinose efflux permease</fullName>
    </submittedName>
</protein>
<feature type="transmembrane region" description="Helical" evidence="6">
    <location>
        <begin position="278"/>
        <end position="297"/>
    </location>
</feature>
<feature type="domain" description="Major facilitator superfamily (MFS) profile" evidence="7">
    <location>
        <begin position="1"/>
        <end position="404"/>
    </location>
</feature>
<feature type="transmembrane region" description="Helical" evidence="6">
    <location>
        <begin position="98"/>
        <end position="120"/>
    </location>
</feature>
<feature type="transmembrane region" description="Helical" evidence="6">
    <location>
        <begin position="163"/>
        <end position="184"/>
    </location>
</feature>
<evidence type="ECO:0000256" key="2">
    <source>
        <dbReference type="ARBA" id="ARBA00022475"/>
    </source>
</evidence>